<dbReference type="GO" id="GO:0009253">
    <property type="term" value="P:peptidoglycan catabolic process"/>
    <property type="evidence" value="ECO:0007669"/>
    <property type="project" value="InterPro"/>
</dbReference>
<dbReference type="Gene3D" id="3.20.20.80">
    <property type="entry name" value="Glycosidases"/>
    <property type="match status" value="1"/>
</dbReference>
<dbReference type="Pfam" id="PF01183">
    <property type="entry name" value="Glyco_hydro_25"/>
    <property type="match status" value="1"/>
</dbReference>
<evidence type="ECO:0000313" key="5">
    <source>
        <dbReference type="Proteomes" id="UP000051783"/>
    </source>
</evidence>
<dbReference type="CDD" id="cd06523">
    <property type="entry name" value="GH25_PlyB-like"/>
    <property type="match status" value="1"/>
</dbReference>
<evidence type="ECO:0000313" key="4">
    <source>
        <dbReference type="EMBL" id="KRO08519.1"/>
    </source>
</evidence>
<dbReference type="Proteomes" id="UP000051783">
    <property type="component" value="Unassembled WGS sequence"/>
</dbReference>
<dbReference type="PANTHER" id="PTHR34135">
    <property type="entry name" value="LYSOZYME"/>
    <property type="match status" value="1"/>
</dbReference>
<evidence type="ECO:0000256" key="1">
    <source>
        <dbReference type="ARBA" id="ARBA00010646"/>
    </source>
</evidence>
<dbReference type="GO" id="GO:0016998">
    <property type="term" value="P:cell wall macromolecule catabolic process"/>
    <property type="evidence" value="ECO:0007669"/>
    <property type="project" value="InterPro"/>
</dbReference>
<feature type="chain" id="PRO_5006420437" evidence="2">
    <location>
        <begin position="29"/>
        <end position="546"/>
    </location>
</feature>
<evidence type="ECO:0000259" key="3">
    <source>
        <dbReference type="Pfam" id="PF19087"/>
    </source>
</evidence>
<proteinExistence type="inferred from homology"/>
<feature type="domain" description="DUF5776" evidence="3">
    <location>
        <begin position="478"/>
        <end position="538"/>
    </location>
</feature>
<dbReference type="Pfam" id="PF19087">
    <property type="entry name" value="DUF5776"/>
    <property type="match status" value="1"/>
</dbReference>
<dbReference type="STRING" id="942150.IV64_GL000609"/>
<dbReference type="PANTHER" id="PTHR34135:SF1">
    <property type="entry name" value="GLYCOSYL HYDROLASE FAMILY 25"/>
    <property type="match status" value="1"/>
</dbReference>
<dbReference type="GO" id="GO:0016052">
    <property type="term" value="P:carbohydrate catabolic process"/>
    <property type="evidence" value="ECO:0007669"/>
    <property type="project" value="TreeGrafter"/>
</dbReference>
<comment type="caution">
    <text evidence="4">The sequence shown here is derived from an EMBL/GenBank/DDBJ whole genome shotgun (WGS) entry which is preliminary data.</text>
</comment>
<dbReference type="PROSITE" id="PS51904">
    <property type="entry name" value="GLYCOSYL_HYDROL_F25_2"/>
    <property type="match status" value="1"/>
</dbReference>
<keyword evidence="2" id="KW-0732">Signal</keyword>
<sequence length="546" mass="61665">MGLKKGWGLALATLGFGLTMGVTTQAQAAKPIPDISEWQGRLTGTQVHSMKSQVNFVINRVQYGYNYEDNHHRNNESLYVKYGVPFGSYDFATFKSAAGARAEAQRFYQRSNKKTRFYILDFETTSMGSSAANAAVKAWYQEMRKLTKKHLIFYSYQSFATTYANSSRQAFDAQWIANYSQRPTVPFSLWQYTSTYYLSSLNQRVDNSLYDKATVSQYHSLNWWLNKKKKKTTTKTTAVKAATPAKAAAKPVVKPAVQAKPAPAKVKYSYSKYKVGQRAYLRPAATHYYGGEAIPADKRKQPYTIKAVKAVTTSRSKQIVYVAGLNKWVLAQDVTGFWRSKSTGKFRVKVTMNVYRDAKMTQKTGAKVLKGKKVTGHVVRAGNYYRIKMDKGGYISAKARNTSFKKVKYAFSSYKAGQNAYIASKAKTYYGGAVIPASAKLKPYKITKTKTKVTSRSRKIVYVRHLKHWVRTQDMIGYWKKGSKGTFKVRSKANVYKKSTLKHKVRHLTKNSRISGKVIKKGHLYRVKLSSGGYVTAKVSVISKVK</sequence>
<comment type="similarity">
    <text evidence="1">Belongs to the glycosyl hydrolase 25 family.</text>
</comment>
<name>A0A0R2M579_9LACO</name>
<keyword evidence="5" id="KW-1185">Reference proteome</keyword>
<evidence type="ECO:0000256" key="2">
    <source>
        <dbReference type="SAM" id="SignalP"/>
    </source>
</evidence>
<dbReference type="EMBL" id="JQCL01000080">
    <property type="protein sequence ID" value="KRO08519.1"/>
    <property type="molecule type" value="Genomic_DNA"/>
</dbReference>
<dbReference type="InterPro" id="IPR002053">
    <property type="entry name" value="Glyco_hydro_25"/>
</dbReference>
<feature type="signal peptide" evidence="2">
    <location>
        <begin position="1"/>
        <end position="28"/>
    </location>
</feature>
<dbReference type="AlphaFoldDB" id="A0A0R2M579"/>
<gene>
    <name evidence="4" type="ORF">IV64_GL000609</name>
</gene>
<dbReference type="InterPro" id="IPR017853">
    <property type="entry name" value="GH"/>
</dbReference>
<reference evidence="4 5" key="1">
    <citation type="journal article" date="2015" name="Genome Announc.">
        <title>Expanding the biotechnology potential of lactobacilli through comparative genomics of 213 strains and associated genera.</title>
        <authorList>
            <person name="Sun Z."/>
            <person name="Harris H.M."/>
            <person name="McCann A."/>
            <person name="Guo C."/>
            <person name="Argimon S."/>
            <person name="Zhang W."/>
            <person name="Yang X."/>
            <person name="Jeffery I.B."/>
            <person name="Cooney J.C."/>
            <person name="Kagawa T.F."/>
            <person name="Liu W."/>
            <person name="Song Y."/>
            <person name="Salvetti E."/>
            <person name="Wrobel A."/>
            <person name="Rasinkangas P."/>
            <person name="Parkhill J."/>
            <person name="Rea M.C."/>
            <person name="O'Sullivan O."/>
            <person name="Ritari J."/>
            <person name="Douillard F.P."/>
            <person name="Paul Ross R."/>
            <person name="Yang R."/>
            <person name="Briner A.E."/>
            <person name="Felis G.E."/>
            <person name="de Vos W.M."/>
            <person name="Barrangou R."/>
            <person name="Klaenhammer T.R."/>
            <person name="Caufield P.W."/>
            <person name="Cui Y."/>
            <person name="Zhang H."/>
            <person name="O'Toole P.W."/>
        </authorList>
    </citation>
    <scope>NUCLEOTIDE SEQUENCE [LARGE SCALE GENOMIC DNA]</scope>
    <source>
        <strain evidence="4 5">LMG 26013</strain>
    </source>
</reference>
<dbReference type="InterPro" id="IPR044081">
    <property type="entry name" value="DUF5776"/>
</dbReference>
<dbReference type="RefSeq" id="WP_057707110.1">
    <property type="nucleotide sequence ID" value="NZ_JQCL01000080.1"/>
</dbReference>
<protein>
    <submittedName>
        <fullName evidence="4">Lysin</fullName>
    </submittedName>
</protein>
<organism evidence="4 5">
    <name type="scientific">Lactiplantibacillus xiangfangensis</name>
    <dbReference type="NCBI Taxonomy" id="942150"/>
    <lineage>
        <taxon>Bacteria</taxon>
        <taxon>Bacillati</taxon>
        <taxon>Bacillota</taxon>
        <taxon>Bacilli</taxon>
        <taxon>Lactobacillales</taxon>
        <taxon>Lactobacillaceae</taxon>
        <taxon>Lactiplantibacillus</taxon>
    </lineage>
</organism>
<dbReference type="PATRIC" id="fig|942150.3.peg.623"/>
<dbReference type="GO" id="GO:0003796">
    <property type="term" value="F:lysozyme activity"/>
    <property type="evidence" value="ECO:0007669"/>
    <property type="project" value="InterPro"/>
</dbReference>
<dbReference type="SUPFAM" id="SSF51445">
    <property type="entry name" value="(Trans)glycosidases"/>
    <property type="match status" value="1"/>
</dbReference>
<accession>A0A0R2M579</accession>